<dbReference type="Pfam" id="PF05021">
    <property type="entry name" value="NPL4"/>
    <property type="match status" value="1"/>
</dbReference>
<sequence length="448" mass="49731">MAALGSVMLRVRSQLGIWRMSGVDPGSTVGELMQRITAEKGVPTEHQQLSKDASHKQPLSPSSSLRAAGLASNGDMLYLKIDADAQVFHSGQESRTSKKIGADGSIMAVSFEEATAENGFRPGMPRLRDIKGTWTLTDFLEMDEQFTYRVKKDKGQNVSEMCTAVTLDGDCLNSFVTYLQQLGWNQERVAFLYGTVEDDKSVTVHAIYEPPQENTPERFQLEDDPRAEQVERLADMLNLKKVGWIFAHPPREESFLFSSQEIMFAALQQLEAADGIEETPFVTVRCHANEEGHGEFDAYQVTLQCMEMVAEGALDENPKNRGSCAVSPTFTAIVEAKAVSSVENQFFLLNVPVKHSTQPRFRRMFPDANRIGTQQSPDLVKDCVTSAGSTAEGLSDFNLLLFLMDFKDMFSWEDDMPRICQAITDPDATLDAGYDLLIRGFAGMELGD</sequence>
<organism evidence="4">
    <name type="scientific">Rhizochromulina marina</name>
    <dbReference type="NCBI Taxonomy" id="1034831"/>
    <lineage>
        <taxon>Eukaryota</taxon>
        <taxon>Sar</taxon>
        <taxon>Stramenopiles</taxon>
        <taxon>Ochrophyta</taxon>
        <taxon>Dictyochophyceae</taxon>
        <taxon>Rhizochromulinales</taxon>
        <taxon>Rhizochromulina</taxon>
    </lineage>
</organism>
<dbReference type="PANTHER" id="PTHR12710">
    <property type="entry name" value="NUCLEAR PROTEIN LOCALIZATION 4"/>
    <property type="match status" value="1"/>
</dbReference>
<dbReference type="InterPro" id="IPR007717">
    <property type="entry name" value="NPL4_C"/>
</dbReference>
<dbReference type="PANTHER" id="PTHR12710:SF0">
    <property type="entry name" value="NUCLEAR PROTEIN LOCALIZATION PROTEIN 4 HOMOLOG"/>
    <property type="match status" value="1"/>
</dbReference>
<dbReference type="InterPro" id="IPR016563">
    <property type="entry name" value="Npl4"/>
</dbReference>
<evidence type="ECO:0000256" key="1">
    <source>
        <dbReference type="ARBA" id="ARBA00011025"/>
    </source>
</evidence>
<dbReference type="SUPFAM" id="SSF54236">
    <property type="entry name" value="Ubiquitin-like"/>
    <property type="match status" value="1"/>
</dbReference>
<dbReference type="InterPro" id="IPR024682">
    <property type="entry name" value="Npl4_Ub-like_dom"/>
</dbReference>
<proteinExistence type="inferred from homology"/>
<dbReference type="GO" id="GO:0005634">
    <property type="term" value="C:nucleus"/>
    <property type="evidence" value="ECO:0007669"/>
    <property type="project" value="TreeGrafter"/>
</dbReference>
<dbReference type="AlphaFoldDB" id="A0A7S2RQP7"/>
<dbReference type="PROSITE" id="PS50249">
    <property type="entry name" value="MPN"/>
    <property type="match status" value="1"/>
</dbReference>
<dbReference type="GO" id="GO:0006511">
    <property type="term" value="P:ubiquitin-dependent protein catabolic process"/>
    <property type="evidence" value="ECO:0007669"/>
    <property type="project" value="InterPro"/>
</dbReference>
<dbReference type="EMBL" id="HBHJ01010721">
    <property type="protein sequence ID" value="CAD9677975.1"/>
    <property type="molecule type" value="Transcribed_RNA"/>
</dbReference>
<comment type="similarity">
    <text evidence="1">Belongs to the NPL4 family.</text>
</comment>
<feature type="region of interest" description="Disordered" evidence="2">
    <location>
        <begin position="41"/>
        <end position="66"/>
    </location>
</feature>
<feature type="compositionally biased region" description="Polar residues" evidence="2">
    <location>
        <begin position="56"/>
        <end position="65"/>
    </location>
</feature>
<dbReference type="Gene3D" id="3.40.140.10">
    <property type="entry name" value="Cytidine Deaminase, domain 2"/>
    <property type="match status" value="1"/>
</dbReference>
<evidence type="ECO:0000313" key="4">
    <source>
        <dbReference type="EMBL" id="CAD9677975.1"/>
    </source>
</evidence>
<dbReference type="InterPro" id="IPR029071">
    <property type="entry name" value="Ubiquitin-like_domsf"/>
</dbReference>
<dbReference type="GO" id="GO:0031625">
    <property type="term" value="F:ubiquitin protein ligase binding"/>
    <property type="evidence" value="ECO:0007669"/>
    <property type="project" value="TreeGrafter"/>
</dbReference>
<dbReference type="Gene3D" id="3.10.20.90">
    <property type="entry name" value="Phosphatidylinositol 3-kinase Catalytic Subunit, Chain A, domain 1"/>
    <property type="match status" value="1"/>
</dbReference>
<dbReference type="GO" id="GO:0043130">
    <property type="term" value="F:ubiquitin binding"/>
    <property type="evidence" value="ECO:0007669"/>
    <property type="project" value="TreeGrafter"/>
</dbReference>
<feature type="domain" description="MPN" evidence="3">
    <location>
        <begin position="164"/>
        <end position="305"/>
    </location>
</feature>
<name>A0A7S2RQP7_9STRA</name>
<dbReference type="Pfam" id="PF11543">
    <property type="entry name" value="UN_NPL4"/>
    <property type="match status" value="1"/>
</dbReference>
<gene>
    <name evidence="4" type="ORF">RMAR1173_LOCUS6997</name>
</gene>
<dbReference type="CDD" id="cd08061">
    <property type="entry name" value="MPN_NPL4"/>
    <property type="match status" value="1"/>
</dbReference>
<accession>A0A7S2RQP7</accession>
<dbReference type="InterPro" id="IPR037518">
    <property type="entry name" value="MPN"/>
</dbReference>
<evidence type="ECO:0000256" key="2">
    <source>
        <dbReference type="SAM" id="MobiDB-lite"/>
    </source>
</evidence>
<protein>
    <recommendedName>
        <fullName evidence="3">MPN domain-containing protein</fullName>
    </recommendedName>
</protein>
<reference evidence="4" key="1">
    <citation type="submission" date="2021-01" db="EMBL/GenBank/DDBJ databases">
        <authorList>
            <person name="Corre E."/>
            <person name="Pelletier E."/>
            <person name="Niang G."/>
            <person name="Scheremetjew M."/>
            <person name="Finn R."/>
            <person name="Kale V."/>
            <person name="Holt S."/>
            <person name="Cochrane G."/>
            <person name="Meng A."/>
            <person name="Brown T."/>
            <person name="Cohen L."/>
        </authorList>
    </citation>
    <scope>NUCLEOTIDE SEQUENCE</scope>
    <source>
        <strain evidence="4">CCMP1243</strain>
    </source>
</reference>
<evidence type="ECO:0000259" key="3">
    <source>
        <dbReference type="PROSITE" id="PS50249"/>
    </source>
</evidence>